<protein>
    <submittedName>
        <fullName evidence="2">Uncharacterized protein</fullName>
    </submittedName>
</protein>
<gene>
    <name evidence="2" type="ORF">DY000_02040156</name>
</gene>
<reference evidence="2 3" key="1">
    <citation type="journal article" date="2020" name="BMC Genomics">
        <title>Intraspecific diversification of the crop wild relative Brassica cretica Lam. using demographic model selection.</title>
        <authorList>
            <person name="Kioukis A."/>
            <person name="Michalopoulou V.A."/>
            <person name="Briers L."/>
            <person name="Pirintsos S."/>
            <person name="Studholme D.J."/>
            <person name="Pavlidis P."/>
            <person name="Sarris P.F."/>
        </authorList>
    </citation>
    <scope>NUCLEOTIDE SEQUENCE [LARGE SCALE GENOMIC DNA]</scope>
    <source>
        <strain evidence="3">cv. PFS-1207/04</strain>
    </source>
</reference>
<keyword evidence="3" id="KW-1185">Reference proteome</keyword>
<accession>A0ABQ7BG06</accession>
<feature type="region of interest" description="Disordered" evidence="1">
    <location>
        <begin position="1"/>
        <end position="34"/>
    </location>
</feature>
<sequence>MLATKDDGGSSWDKNVVSVKDDGGSSWGKKDRFGVKRMTEDHHGAKRMSPPVHHKFGERRLCYGPKGTRAYAHKPYYDAWGNMVPDLFPNAHIRETTVRRQVLIPHFHRAAEYRRMYQGHGTFQFAPEVEMTTPKRGRGCPR</sequence>
<evidence type="ECO:0000313" key="3">
    <source>
        <dbReference type="Proteomes" id="UP000266723"/>
    </source>
</evidence>
<evidence type="ECO:0000256" key="1">
    <source>
        <dbReference type="SAM" id="MobiDB-lite"/>
    </source>
</evidence>
<organism evidence="2 3">
    <name type="scientific">Brassica cretica</name>
    <name type="common">Mustard</name>
    <dbReference type="NCBI Taxonomy" id="69181"/>
    <lineage>
        <taxon>Eukaryota</taxon>
        <taxon>Viridiplantae</taxon>
        <taxon>Streptophyta</taxon>
        <taxon>Embryophyta</taxon>
        <taxon>Tracheophyta</taxon>
        <taxon>Spermatophyta</taxon>
        <taxon>Magnoliopsida</taxon>
        <taxon>eudicotyledons</taxon>
        <taxon>Gunneridae</taxon>
        <taxon>Pentapetalae</taxon>
        <taxon>rosids</taxon>
        <taxon>malvids</taxon>
        <taxon>Brassicales</taxon>
        <taxon>Brassicaceae</taxon>
        <taxon>Brassiceae</taxon>
        <taxon>Brassica</taxon>
    </lineage>
</organism>
<proteinExistence type="predicted"/>
<comment type="caution">
    <text evidence="2">The sequence shown here is derived from an EMBL/GenBank/DDBJ whole genome shotgun (WGS) entry which is preliminary data.</text>
</comment>
<evidence type="ECO:0000313" key="2">
    <source>
        <dbReference type="EMBL" id="KAF3531478.1"/>
    </source>
</evidence>
<feature type="compositionally biased region" description="Basic and acidic residues" evidence="1">
    <location>
        <begin position="19"/>
        <end position="34"/>
    </location>
</feature>
<dbReference type="Proteomes" id="UP000266723">
    <property type="component" value="Unassembled WGS sequence"/>
</dbReference>
<name>A0ABQ7BG06_BRACR</name>
<dbReference type="EMBL" id="QGKV02001507">
    <property type="protein sequence ID" value="KAF3531478.1"/>
    <property type="molecule type" value="Genomic_DNA"/>
</dbReference>